<dbReference type="PANTHER" id="PTHR22931:SF9">
    <property type="entry name" value="PYRUVATE, PHOSPHATE DIKINASE 1, CHLOROPLASTIC"/>
    <property type="match status" value="1"/>
</dbReference>
<comment type="similarity">
    <text evidence="3 12">Belongs to the PEP-utilizing enzyme family.</text>
</comment>
<dbReference type="SUPFAM" id="SSF51621">
    <property type="entry name" value="Phosphoenolpyruvate/pyruvate domain"/>
    <property type="match status" value="1"/>
</dbReference>
<evidence type="ECO:0000256" key="10">
    <source>
        <dbReference type="ARBA" id="ARBA00022840"/>
    </source>
</evidence>
<keyword evidence="7 15" id="KW-0479">Metal-binding</keyword>
<name>A0A1H3WME7_9RHOB</name>
<feature type="binding site" evidence="14">
    <location>
        <position position="564"/>
    </location>
    <ligand>
        <name>substrate</name>
    </ligand>
</feature>
<comment type="cofactor">
    <cofactor evidence="1 12 15">
        <name>Mg(2+)</name>
        <dbReference type="ChEBI" id="CHEBI:18420"/>
    </cofactor>
</comment>
<dbReference type="PROSITE" id="PS00370">
    <property type="entry name" value="PEP_ENZYMES_PHOS_SITE"/>
    <property type="match status" value="1"/>
</dbReference>
<feature type="domain" description="PEP-utilising enzyme mobile" evidence="16">
    <location>
        <begin position="425"/>
        <end position="506"/>
    </location>
</feature>
<evidence type="ECO:0000256" key="14">
    <source>
        <dbReference type="PIRSR" id="PIRSR000853-2"/>
    </source>
</evidence>
<evidence type="ECO:0000259" key="17">
    <source>
        <dbReference type="Pfam" id="PF02896"/>
    </source>
</evidence>
<dbReference type="InterPro" id="IPR015813">
    <property type="entry name" value="Pyrv/PenolPyrv_kinase-like_dom"/>
</dbReference>
<evidence type="ECO:0000256" key="8">
    <source>
        <dbReference type="ARBA" id="ARBA00022741"/>
    </source>
</evidence>
<dbReference type="InterPro" id="IPR018274">
    <property type="entry name" value="PEP_util_AS"/>
</dbReference>
<dbReference type="Gene3D" id="1.10.189.10">
    <property type="entry name" value="Pyruvate Phosphate Dikinase, domain 2"/>
    <property type="match status" value="1"/>
</dbReference>
<evidence type="ECO:0000256" key="13">
    <source>
        <dbReference type="PIRSR" id="PIRSR000853-1"/>
    </source>
</evidence>
<keyword evidence="10" id="KW-0067">ATP-binding</keyword>
<dbReference type="PROSITE" id="PS00742">
    <property type="entry name" value="PEP_ENZYMES_2"/>
    <property type="match status" value="1"/>
</dbReference>
<evidence type="ECO:0000256" key="9">
    <source>
        <dbReference type="ARBA" id="ARBA00022777"/>
    </source>
</evidence>
<keyword evidence="9 18" id="KW-0418">Kinase</keyword>
<feature type="binding site" evidence="14">
    <location>
        <position position="620"/>
    </location>
    <ligand>
        <name>substrate</name>
    </ligand>
</feature>
<accession>A0A1H3WME7</accession>
<feature type="binding site" evidence="15">
    <location>
        <position position="772"/>
    </location>
    <ligand>
        <name>Mg(2+)</name>
        <dbReference type="ChEBI" id="CHEBI:18420"/>
    </ligand>
</feature>
<dbReference type="InterPro" id="IPR040442">
    <property type="entry name" value="Pyrv_kinase-like_dom_sf"/>
</dbReference>
<feature type="binding site" evidence="14">
    <location>
        <position position="771"/>
    </location>
    <ligand>
        <name>substrate</name>
    </ligand>
</feature>
<dbReference type="GO" id="GO:0016301">
    <property type="term" value="F:kinase activity"/>
    <property type="evidence" value="ECO:0007669"/>
    <property type="project" value="UniProtKB-UniRule"/>
</dbReference>
<dbReference type="Gene3D" id="3.30.1490.20">
    <property type="entry name" value="ATP-grasp fold, A domain"/>
    <property type="match status" value="1"/>
</dbReference>
<feature type="domain" description="PEP-utilising enzyme C-terminal" evidence="17">
    <location>
        <begin position="522"/>
        <end position="872"/>
    </location>
</feature>
<evidence type="ECO:0000313" key="18">
    <source>
        <dbReference type="EMBL" id="SDZ88316.1"/>
    </source>
</evidence>
<dbReference type="GO" id="GO:0050242">
    <property type="term" value="F:pyruvate, phosphate dikinase activity"/>
    <property type="evidence" value="ECO:0007669"/>
    <property type="project" value="UniProtKB-UniRule"/>
</dbReference>
<keyword evidence="18" id="KW-0670">Pyruvate</keyword>
<dbReference type="Gene3D" id="3.20.20.60">
    <property type="entry name" value="Phosphoenolpyruvate-binding domains"/>
    <property type="match status" value="1"/>
</dbReference>
<feature type="binding site" evidence="14">
    <location>
        <position position="769"/>
    </location>
    <ligand>
        <name>substrate</name>
    </ligand>
</feature>
<evidence type="ECO:0000256" key="2">
    <source>
        <dbReference type="ARBA" id="ARBA00003144"/>
    </source>
</evidence>
<dbReference type="Proteomes" id="UP000198703">
    <property type="component" value="Unassembled WGS sequence"/>
</dbReference>
<protein>
    <recommendedName>
        <fullName evidence="5 12">Pyruvate, phosphate dikinase</fullName>
        <ecNumber evidence="4 12">2.7.9.1</ecNumber>
    </recommendedName>
</protein>
<feature type="binding site" evidence="14">
    <location>
        <position position="770"/>
    </location>
    <ligand>
        <name>substrate</name>
    </ligand>
</feature>
<reference evidence="18 19" key="1">
    <citation type="submission" date="2016-10" db="EMBL/GenBank/DDBJ databases">
        <authorList>
            <person name="de Groot N.N."/>
        </authorList>
    </citation>
    <scope>NUCLEOTIDE SEQUENCE [LARGE SCALE GENOMIC DNA]</scope>
    <source>
        <strain evidence="18 19">DSM 15345</strain>
    </source>
</reference>
<dbReference type="GO" id="GO:0005524">
    <property type="term" value="F:ATP binding"/>
    <property type="evidence" value="ECO:0007669"/>
    <property type="project" value="UniProtKB-UniRule"/>
</dbReference>
<keyword evidence="6" id="KW-0808">Transferase</keyword>
<dbReference type="PANTHER" id="PTHR22931">
    <property type="entry name" value="PHOSPHOENOLPYRUVATE DIKINASE-RELATED"/>
    <property type="match status" value="1"/>
</dbReference>
<evidence type="ECO:0000256" key="5">
    <source>
        <dbReference type="ARBA" id="ARBA00020138"/>
    </source>
</evidence>
<evidence type="ECO:0000256" key="6">
    <source>
        <dbReference type="ARBA" id="ARBA00022679"/>
    </source>
</evidence>
<evidence type="ECO:0000259" key="16">
    <source>
        <dbReference type="Pfam" id="PF00391"/>
    </source>
</evidence>
<dbReference type="PIRSF" id="PIRSF000853">
    <property type="entry name" value="PPDK"/>
    <property type="match status" value="1"/>
</dbReference>
<evidence type="ECO:0000256" key="15">
    <source>
        <dbReference type="PIRSR" id="PIRSR000853-3"/>
    </source>
</evidence>
<feature type="binding site" evidence="14">
    <location>
        <position position="748"/>
    </location>
    <ligand>
        <name>substrate</name>
    </ligand>
</feature>
<dbReference type="RefSeq" id="WP_093248248.1">
    <property type="nucleotide sequence ID" value="NZ_FNQM01000002.1"/>
</dbReference>
<dbReference type="Gene3D" id="3.50.30.10">
    <property type="entry name" value="Phosphohistidine domain"/>
    <property type="match status" value="1"/>
</dbReference>
<comment type="function">
    <text evidence="2">Catalyzes the reversible phosphorylation of pyruvate and phosphate.</text>
</comment>
<sequence length="888" mass="92151">MTSRSDIVDLIDAADAARYGAKAARLARLSKAGLPMPPGFAISTADGARIASQGAGALGPALDVALARLEEARGRRLGDATDPLLLSVRASAGEGASGAAAILNIGVCAMTEAGVARRVGLSAARELRLRLILSFAPVALGVDVDALEQALSQTPAEALAGAPPSGAAPSGDRAAELARQIAALEAVVLEETGAPFPATPREQLDLALAASARGWASPRARMLRMARGDDPEAGLGFVVEAMALGIGPGLCGAGSADSRCARTGAPLLSGRWLAQGQGEDAALGLRQPTPLTGHGADTLESAEPGALAALAEAVRGAEAAMADAVRVEFTLENGAVSLLDAVTLPRGARAAVRIAVDLAEEGRLTRAAALLRIDPRLLIEHLHPTVDPAAPREVIGRGLAASPGAAAGPVAFSADAAEVFAARGEPAILVRMETGPEDIRGMHVAAGVITARGGMTSHAAVVARGLGAPCVVGVGDMKLDPEAGVLSAGGRSFREGDVITVDGGAGEALAGAAPMVQPEFSGAFATLMVWADAHRRMGVRANADTPADARVARGFNVDGVGLCRTEHMFFEPERITAMREMILADGPDARRAALARLLPWQRADFVELFVIMRGLPVTIRLLDPPLHEFLPRSDRDLSDLAKAMGVPVAKVRARAAELAEINPMLGMRGCRLGVTVPEIYEMQARAIFEAAVEAAEATSAPVVPEIMIPLVSTNREMTLLRERIEAVAEAVREERERGFSYKVGCMVETPRAALRAEEIAEGAEFLSFGTNDLTQMTYGLSRDDSGGFMRAYLAAGVFPEDPFHSLDVEGVGELLLIAVERGRRGRPNVNLGLCGEHGGDPASVRFCELAGFDYVSCSPYRAPIARLAAAQASILARRDRDDGAPGAA</sequence>
<dbReference type="SUPFAM" id="SSF52009">
    <property type="entry name" value="Phosphohistidine domain"/>
    <property type="match status" value="1"/>
</dbReference>
<dbReference type="GO" id="GO:0046872">
    <property type="term" value="F:metal ion binding"/>
    <property type="evidence" value="ECO:0007669"/>
    <property type="project" value="UniProtKB-UniRule"/>
</dbReference>
<dbReference type="Pfam" id="PF02896">
    <property type="entry name" value="PEP-utilizers_C"/>
    <property type="match status" value="1"/>
</dbReference>
<dbReference type="InterPro" id="IPR036637">
    <property type="entry name" value="Phosphohistidine_dom_sf"/>
</dbReference>
<feature type="active site" description="Proton donor" evidence="13">
    <location>
        <position position="834"/>
    </location>
</feature>
<evidence type="ECO:0000256" key="11">
    <source>
        <dbReference type="ARBA" id="ARBA00022842"/>
    </source>
</evidence>
<dbReference type="NCBIfam" id="TIGR01828">
    <property type="entry name" value="pyru_phos_dikin"/>
    <property type="match status" value="1"/>
</dbReference>
<gene>
    <name evidence="18" type="ORF">SAMN05444370_10229</name>
</gene>
<dbReference type="EMBL" id="FNQM01000002">
    <property type="protein sequence ID" value="SDZ88316.1"/>
    <property type="molecule type" value="Genomic_DNA"/>
</dbReference>
<evidence type="ECO:0000256" key="7">
    <source>
        <dbReference type="ARBA" id="ARBA00022723"/>
    </source>
</evidence>
<dbReference type="InterPro" id="IPR013815">
    <property type="entry name" value="ATP_grasp_subdomain_1"/>
</dbReference>
<dbReference type="Pfam" id="PF00391">
    <property type="entry name" value="PEP-utilizers"/>
    <property type="match status" value="1"/>
</dbReference>
<dbReference type="InterPro" id="IPR008279">
    <property type="entry name" value="PEP-util_enz_mobile_dom"/>
</dbReference>
<dbReference type="InterPro" id="IPR000121">
    <property type="entry name" value="PEP_util_C"/>
</dbReference>
<dbReference type="SUPFAM" id="SSF56059">
    <property type="entry name" value="Glutathione synthetase ATP-binding domain-like"/>
    <property type="match status" value="1"/>
</dbReference>
<dbReference type="AlphaFoldDB" id="A0A1H3WME7"/>
<keyword evidence="19" id="KW-1185">Reference proteome</keyword>
<organism evidence="18 19">
    <name type="scientific">Rubrimonas cliftonensis</name>
    <dbReference type="NCBI Taxonomy" id="89524"/>
    <lineage>
        <taxon>Bacteria</taxon>
        <taxon>Pseudomonadati</taxon>
        <taxon>Pseudomonadota</taxon>
        <taxon>Alphaproteobacteria</taxon>
        <taxon>Rhodobacterales</taxon>
        <taxon>Paracoccaceae</taxon>
        <taxon>Rubrimonas</taxon>
    </lineage>
</organism>
<dbReference type="InterPro" id="IPR010121">
    <property type="entry name" value="Pyruvate_phosphate_dikinase"/>
</dbReference>
<feature type="active site" description="Tele-phosphohistidine intermediate" evidence="13">
    <location>
        <position position="458"/>
    </location>
</feature>
<feature type="binding site" evidence="14">
    <location>
        <position position="772"/>
    </location>
    <ligand>
        <name>substrate</name>
    </ligand>
</feature>
<dbReference type="EC" id="2.7.9.1" evidence="4 12"/>
<keyword evidence="11 15" id="KW-0460">Magnesium</keyword>
<evidence type="ECO:0000256" key="1">
    <source>
        <dbReference type="ARBA" id="ARBA00001946"/>
    </source>
</evidence>
<feature type="binding site" evidence="15">
    <location>
        <position position="748"/>
    </location>
    <ligand>
        <name>Mg(2+)</name>
        <dbReference type="ChEBI" id="CHEBI:18420"/>
    </ligand>
</feature>
<dbReference type="OrthoDB" id="9765468at2"/>
<dbReference type="InterPro" id="IPR023151">
    <property type="entry name" value="PEP_util_CS"/>
</dbReference>
<keyword evidence="8" id="KW-0547">Nucleotide-binding</keyword>
<dbReference type="Gene3D" id="3.30.470.20">
    <property type="entry name" value="ATP-grasp fold, B domain"/>
    <property type="match status" value="1"/>
</dbReference>
<evidence type="ECO:0000256" key="12">
    <source>
        <dbReference type="PIRNR" id="PIRNR000853"/>
    </source>
</evidence>
<evidence type="ECO:0000256" key="4">
    <source>
        <dbReference type="ARBA" id="ARBA00011994"/>
    </source>
</evidence>
<proteinExistence type="inferred from homology"/>
<dbReference type="STRING" id="89524.SAMN05444370_10229"/>
<evidence type="ECO:0000256" key="3">
    <source>
        <dbReference type="ARBA" id="ARBA00007837"/>
    </source>
</evidence>
<evidence type="ECO:0000313" key="19">
    <source>
        <dbReference type="Proteomes" id="UP000198703"/>
    </source>
</evidence>
<comment type="catalytic activity">
    <reaction evidence="12">
        <text>pyruvate + phosphate + ATP = phosphoenolpyruvate + AMP + diphosphate + H(+)</text>
        <dbReference type="Rhea" id="RHEA:10756"/>
        <dbReference type="ChEBI" id="CHEBI:15361"/>
        <dbReference type="ChEBI" id="CHEBI:15378"/>
        <dbReference type="ChEBI" id="CHEBI:30616"/>
        <dbReference type="ChEBI" id="CHEBI:33019"/>
        <dbReference type="ChEBI" id="CHEBI:43474"/>
        <dbReference type="ChEBI" id="CHEBI:58702"/>
        <dbReference type="ChEBI" id="CHEBI:456215"/>
        <dbReference type="EC" id="2.7.9.1"/>
    </reaction>
</comment>
<dbReference type="Gene3D" id="1.20.80.30">
    <property type="match status" value="1"/>
</dbReference>